<dbReference type="AlphaFoldDB" id="A0A9X3ESJ5"/>
<dbReference type="Pfam" id="PF03466">
    <property type="entry name" value="LysR_substrate"/>
    <property type="match status" value="1"/>
</dbReference>
<comment type="similarity">
    <text evidence="1">Belongs to the LysR transcriptional regulatory family.</text>
</comment>
<dbReference type="Gene3D" id="3.40.190.290">
    <property type="match status" value="1"/>
</dbReference>
<accession>A0A9X3ESJ5</accession>
<dbReference type="InterPro" id="IPR000847">
    <property type="entry name" value="LysR_HTH_N"/>
</dbReference>
<dbReference type="InterPro" id="IPR036388">
    <property type="entry name" value="WH-like_DNA-bd_sf"/>
</dbReference>
<keyword evidence="7" id="KW-1185">Reference proteome</keyword>
<dbReference type="EMBL" id="JAPNKE010000002">
    <property type="protein sequence ID" value="MCY1009413.1"/>
    <property type="molecule type" value="Genomic_DNA"/>
</dbReference>
<dbReference type="Pfam" id="PF00126">
    <property type="entry name" value="HTH_1"/>
    <property type="match status" value="1"/>
</dbReference>
<dbReference type="InterPro" id="IPR005119">
    <property type="entry name" value="LysR_subst-bd"/>
</dbReference>
<evidence type="ECO:0000313" key="6">
    <source>
        <dbReference type="EMBL" id="MCY1009413.1"/>
    </source>
</evidence>
<dbReference type="Proteomes" id="UP001150924">
    <property type="component" value="Unassembled WGS sequence"/>
</dbReference>
<evidence type="ECO:0000256" key="3">
    <source>
        <dbReference type="ARBA" id="ARBA00023125"/>
    </source>
</evidence>
<evidence type="ECO:0000256" key="2">
    <source>
        <dbReference type="ARBA" id="ARBA00023015"/>
    </source>
</evidence>
<sequence>MDRLDAMAAFVAVADLRGFAPAARKLGLSPSAVTRLVAALEEHLSTRLLQRTTRSVSLTDAGARYLERARQILSDLDEAEAAVQAEHDAPTGRLVVAASVLFGRLAVAPVLSDYLARHPGVVAELTLSDRNVNLVEDGIDVAVRIGPLTDSSLHARRVGATRRVVVGAPAYLARRPAPRHPDELTDHAIVHFTGLDPAPVWRFVVAGRPHPVALHPVLATNSTDATIAHAERGGGLTVALAYQVAEAVRAGRLEVVLTEFEPPPQPIHLVYPSARLVPAKVRAFVDLVLKTCDWSFVAL</sequence>
<gene>
    <name evidence="6" type="ORF">OV079_28395</name>
</gene>
<dbReference type="InterPro" id="IPR036390">
    <property type="entry name" value="WH_DNA-bd_sf"/>
</dbReference>
<dbReference type="SUPFAM" id="SSF53850">
    <property type="entry name" value="Periplasmic binding protein-like II"/>
    <property type="match status" value="1"/>
</dbReference>
<keyword evidence="4" id="KW-0804">Transcription</keyword>
<dbReference type="GO" id="GO:0003700">
    <property type="term" value="F:DNA-binding transcription factor activity"/>
    <property type="evidence" value="ECO:0007669"/>
    <property type="project" value="InterPro"/>
</dbReference>
<dbReference type="FunFam" id="1.10.10.10:FF:000001">
    <property type="entry name" value="LysR family transcriptional regulator"/>
    <property type="match status" value="1"/>
</dbReference>
<feature type="domain" description="HTH lysR-type" evidence="5">
    <location>
        <begin position="1"/>
        <end position="59"/>
    </location>
</feature>
<dbReference type="Gene3D" id="1.10.10.10">
    <property type="entry name" value="Winged helix-like DNA-binding domain superfamily/Winged helix DNA-binding domain"/>
    <property type="match status" value="1"/>
</dbReference>
<reference evidence="6" key="1">
    <citation type="submission" date="2022-11" db="EMBL/GenBank/DDBJ databases">
        <title>Minimal conservation of predation-associated metabolite biosynthetic gene clusters underscores biosynthetic potential of Myxococcota including descriptions for ten novel species: Archangium lansinium sp. nov., Myxococcus landrumus sp. nov., Nannocystis bai.</title>
        <authorList>
            <person name="Ahearne A."/>
            <person name="Stevens C."/>
            <person name="Phillips K."/>
        </authorList>
    </citation>
    <scope>NUCLEOTIDE SEQUENCE</scope>
    <source>
        <strain evidence="6">Na p29</strain>
    </source>
</reference>
<organism evidence="6 7">
    <name type="scientific">Nannocystis pusilla</name>
    <dbReference type="NCBI Taxonomy" id="889268"/>
    <lineage>
        <taxon>Bacteria</taxon>
        <taxon>Pseudomonadati</taxon>
        <taxon>Myxococcota</taxon>
        <taxon>Polyangia</taxon>
        <taxon>Nannocystales</taxon>
        <taxon>Nannocystaceae</taxon>
        <taxon>Nannocystis</taxon>
    </lineage>
</organism>
<keyword evidence="2" id="KW-0805">Transcription regulation</keyword>
<dbReference type="GO" id="GO:0006351">
    <property type="term" value="P:DNA-templated transcription"/>
    <property type="evidence" value="ECO:0007669"/>
    <property type="project" value="TreeGrafter"/>
</dbReference>
<proteinExistence type="inferred from homology"/>
<protein>
    <submittedName>
        <fullName evidence="6">LysR family transcriptional regulator</fullName>
    </submittedName>
</protein>
<evidence type="ECO:0000256" key="1">
    <source>
        <dbReference type="ARBA" id="ARBA00009437"/>
    </source>
</evidence>
<evidence type="ECO:0000259" key="5">
    <source>
        <dbReference type="PROSITE" id="PS50931"/>
    </source>
</evidence>
<dbReference type="PANTHER" id="PTHR30537">
    <property type="entry name" value="HTH-TYPE TRANSCRIPTIONAL REGULATOR"/>
    <property type="match status" value="1"/>
</dbReference>
<evidence type="ECO:0000256" key="4">
    <source>
        <dbReference type="ARBA" id="ARBA00023163"/>
    </source>
</evidence>
<keyword evidence="3" id="KW-0238">DNA-binding</keyword>
<dbReference type="RefSeq" id="WP_267772079.1">
    <property type="nucleotide sequence ID" value="NZ_JAPNKE010000002.1"/>
</dbReference>
<dbReference type="GO" id="GO:0043565">
    <property type="term" value="F:sequence-specific DNA binding"/>
    <property type="evidence" value="ECO:0007669"/>
    <property type="project" value="TreeGrafter"/>
</dbReference>
<evidence type="ECO:0000313" key="7">
    <source>
        <dbReference type="Proteomes" id="UP001150924"/>
    </source>
</evidence>
<dbReference type="InterPro" id="IPR058163">
    <property type="entry name" value="LysR-type_TF_proteobact-type"/>
</dbReference>
<comment type="caution">
    <text evidence="6">The sequence shown here is derived from an EMBL/GenBank/DDBJ whole genome shotgun (WGS) entry which is preliminary data.</text>
</comment>
<dbReference type="CDD" id="cd08471">
    <property type="entry name" value="PBP2_CrgA_like_2"/>
    <property type="match status" value="1"/>
</dbReference>
<dbReference type="SUPFAM" id="SSF46785">
    <property type="entry name" value="Winged helix' DNA-binding domain"/>
    <property type="match status" value="1"/>
</dbReference>
<name>A0A9X3ESJ5_9BACT</name>
<dbReference type="PANTHER" id="PTHR30537:SF5">
    <property type="entry name" value="HTH-TYPE TRANSCRIPTIONAL ACTIVATOR TTDR-RELATED"/>
    <property type="match status" value="1"/>
</dbReference>
<dbReference type="PROSITE" id="PS50931">
    <property type="entry name" value="HTH_LYSR"/>
    <property type="match status" value="1"/>
</dbReference>